<dbReference type="EMBL" id="JAROCG010000001">
    <property type="protein sequence ID" value="MDN4611539.1"/>
    <property type="molecule type" value="Genomic_DNA"/>
</dbReference>
<dbReference type="PANTHER" id="PTHR24421:SF10">
    <property type="entry name" value="NITRATE_NITRITE SENSOR PROTEIN NARQ"/>
    <property type="match status" value="1"/>
</dbReference>
<evidence type="ECO:0000313" key="13">
    <source>
        <dbReference type="EMBL" id="MDN4611539.1"/>
    </source>
</evidence>
<evidence type="ECO:0000259" key="12">
    <source>
        <dbReference type="Pfam" id="PF23539"/>
    </source>
</evidence>
<feature type="transmembrane region" description="Helical" evidence="9">
    <location>
        <begin position="30"/>
        <end position="48"/>
    </location>
</feature>
<keyword evidence="3" id="KW-0597">Phosphoprotein</keyword>
<dbReference type="InterPro" id="IPR050482">
    <property type="entry name" value="Sensor_HK_TwoCompSys"/>
</dbReference>
<dbReference type="InterPro" id="IPR011712">
    <property type="entry name" value="Sig_transdc_His_kin_sub3_dim/P"/>
</dbReference>
<keyword evidence="9" id="KW-1133">Transmembrane helix</keyword>
<dbReference type="InterPro" id="IPR055558">
    <property type="entry name" value="DUF7134"/>
</dbReference>
<keyword evidence="4" id="KW-0808">Transferase</keyword>
<evidence type="ECO:0000256" key="9">
    <source>
        <dbReference type="SAM" id="Phobius"/>
    </source>
</evidence>
<dbReference type="RefSeq" id="WP_301227574.1">
    <property type="nucleotide sequence ID" value="NZ_JAROCG010000001.1"/>
</dbReference>
<dbReference type="CDD" id="cd16917">
    <property type="entry name" value="HATPase_UhpB-NarQ-NarX-like"/>
    <property type="match status" value="1"/>
</dbReference>
<keyword evidence="9" id="KW-0812">Transmembrane</keyword>
<gene>
    <name evidence="13" type="ORF">P5G52_11760</name>
</gene>
<keyword evidence="9" id="KW-0472">Membrane</keyword>
<organism evidence="13 14">
    <name type="scientific">Arthrobacter burdickii</name>
    <dbReference type="NCBI Taxonomy" id="3035920"/>
    <lineage>
        <taxon>Bacteria</taxon>
        <taxon>Bacillati</taxon>
        <taxon>Actinomycetota</taxon>
        <taxon>Actinomycetes</taxon>
        <taxon>Micrococcales</taxon>
        <taxon>Micrococcaceae</taxon>
        <taxon>Arthrobacter</taxon>
    </lineage>
</organism>
<sequence length="592" mass="61997">MAVWLLQIAPWGLVLAAATSAGMLFICRFTILSVLAVAALQLAGGLVYSNADTPAFLAPLLAASYFLARYVNLARGLLVGAVLLYCSMVSSVEDFETAIFGSILFCGPFAFGRVVRRRALAAEHARTAAASLAGVDAAAAAEQAIADERGRLGGQALSVIRSSVEQMNEDAAAAAQNLDPVLIGRISDRGRAAVTELRSLLGLLRTSPDAPPAPQQDQRQKAWLVDAATAAGVGLLSLLEAVLAGAPPGNMPAWILPALLPLPLAFRRRNPMAACLAVAALIAISPVLGLPFLYGFTLGPMITFTVLAWSVATARQWAGWMGLALLGAVVIWRFYLIQPGAVPLAIAMFLMPALAGQEWRTRDRDRRAAEAQGSALASDLYDHIDRGIRSERLRIARELHDVTSNAVGVMVLQASAAQTLHERNPQGARNALANVESAGDHALTELAELFRVLDTGVIGSPALAAPAGETLQELITRMRTAGLNVDLVSDPLAVPAGLSRTIYRTIQEALTNVARHAPGARASVNVSNHGAGIVITVTNDLPRPVAAADSAGFGLAGIRERVDSLGGTLTINSSGGSFTVTAYFPIPDATLS</sequence>
<feature type="domain" description="DUF7134" evidence="12">
    <location>
        <begin position="219"/>
        <end position="350"/>
    </location>
</feature>
<feature type="transmembrane region" description="Helical" evidence="9">
    <location>
        <begin position="273"/>
        <end position="297"/>
    </location>
</feature>
<feature type="domain" description="Signal transduction histidine kinase subgroup 3 dimerisation and phosphoacceptor" evidence="11">
    <location>
        <begin position="391"/>
        <end position="454"/>
    </location>
</feature>
<keyword evidence="7" id="KW-0067">ATP-binding</keyword>
<keyword evidence="14" id="KW-1185">Reference proteome</keyword>
<dbReference type="Gene3D" id="3.30.565.10">
    <property type="entry name" value="Histidine kinase-like ATPase, C-terminal domain"/>
    <property type="match status" value="1"/>
</dbReference>
<evidence type="ECO:0000256" key="5">
    <source>
        <dbReference type="ARBA" id="ARBA00022741"/>
    </source>
</evidence>
<dbReference type="Gene3D" id="1.20.5.1930">
    <property type="match status" value="1"/>
</dbReference>
<evidence type="ECO:0000256" key="4">
    <source>
        <dbReference type="ARBA" id="ARBA00022679"/>
    </source>
</evidence>
<feature type="transmembrane region" description="Helical" evidence="9">
    <location>
        <begin position="342"/>
        <end position="359"/>
    </location>
</feature>
<comment type="caution">
    <text evidence="13">The sequence shown here is derived from an EMBL/GenBank/DDBJ whole genome shotgun (WGS) entry which is preliminary data.</text>
</comment>
<dbReference type="Proteomes" id="UP001174209">
    <property type="component" value="Unassembled WGS sequence"/>
</dbReference>
<dbReference type="Pfam" id="PF07730">
    <property type="entry name" value="HisKA_3"/>
    <property type="match status" value="1"/>
</dbReference>
<evidence type="ECO:0000313" key="14">
    <source>
        <dbReference type="Proteomes" id="UP001174209"/>
    </source>
</evidence>
<evidence type="ECO:0000256" key="6">
    <source>
        <dbReference type="ARBA" id="ARBA00022777"/>
    </source>
</evidence>
<name>A0ABT8K2G8_9MICC</name>
<evidence type="ECO:0000256" key="7">
    <source>
        <dbReference type="ARBA" id="ARBA00022840"/>
    </source>
</evidence>
<comment type="catalytic activity">
    <reaction evidence="1">
        <text>ATP + protein L-histidine = ADP + protein N-phospho-L-histidine.</text>
        <dbReference type="EC" id="2.7.13.3"/>
    </reaction>
</comment>
<dbReference type="Pfam" id="PF02518">
    <property type="entry name" value="HATPase_c"/>
    <property type="match status" value="1"/>
</dbReference>
<feature type="transmembrane region" description="Helical" evidence="9">
    <location>
        <begin position="60"/>
        <end position="85"/>
    </location>
</feature>
<proteinExistence type="predicted"/>
<dbReference type="PANTHER" id="PTHR24421">
    <property type="entry name" value="NITRATE/NITRITE SENSOR PROTEIN NARX-RELATED"/>
    <property type="match status" value="1"/>
</dbReference>
<keyword evidence="6 13" id="KW-0418">Kinase</keyword>
<reference evidence="13" key="1">
    <citation type="submission" date="2023-06" db="EMBL/GenBank/DDBJ databases">
        <title>MT1 and MT2 Draft Genomes of Novel Species.</title>
        <authorList>
            <person name="Venkateswaran K."/>
        </authorList>
    </citation>
    <scope>NUCLEOTIDE SEQUENCE</scope>
    <source>
        <strain evidence="13">IIF3SC-B10</strain>
    </source>
</reference>
<evidence type="ECO:0000256" key="3">
    <source>
        <dbReference type="ARBA" id="ARBA00022553"/>
    </source>
</evidence>
<dbReference type="InterPro" id="IPR036890">
    <property type="entry name" value="HATPase_C_sf"/>
</dbReference>
<evidence type="ECO:0000259" key="11">
    <source>
        <dbReference type="Pfam" id="PF07730"/>
    </source>
</evidence>
<keyword evidence="8" id="KW-0902">Two-component regulatory system</keyword>
<evidence type="ECO:0000256" key="8">
    <source>
        <dbReference type="ARBA" id="ARBA00023012"/>
    </source>
</evidence>
<dbReference type="SUPFAM" id="SSF55874">
    <property type="entry name" value="ATPase domain of HSP90 chaperone/DNA topoisomerase II/histidine kinase"/>
    <property type="match status" value="1"/>
</dbReference>
<evidence type="ECO:0000256" key="1">
    <source>
        <dbReference type="ARBA" id="ARBA00000085"/>
    </source>
</evidence>
<evidence type="ECO:0000256" key="2">
    <source>
        <dbReference type="ARBA" id="ARBA00012438"/>
    </source>
</evidence>
<accession>A0ABT8K2G8</accession>
<feature type="transmembrane region" description="Helical" evidence="9">
    <location>
        <begin position="317"/>
        <end position="335"/>
    </location>
</feature>
<dbReference type="Pfam" id="PF23539">
    <property type="entry name" value="DUF7134"/>
    <property type="match status" value="1"/>
</dbReference>
<dbReference type="GO" id="GO:0016301">
    <property type="term" value="F:kinase activity"/>
    <property type="evidence" value="ECO:0007669"/>
    <property type="project" value="UniProtKB-KW"/>
</dbReference>
<dbReference type="InterPro" id="IPR003594">
    <property type="entry name" value="HATPase_dom"/>
</dbReference>
<evidence type="ECO:0000259" key="10">
    <source>
        <dbReference type="Pfam" id="PF02518"/>
    </source>
</evidence>
<feature type="domain" description="Histidine kinase/HSP90-like ATPase" evidence="10">
    <location>
        <begin position="499"/>
        <end position="586"/>
    </location>
</feature>
<dbReference type="EC" id="2.7.13.3" evidence="2"/>
<protein>
    <recommendedName>
        <fullName evidence="2">histidine kinase</fullName>
        <ecNumber evidence="2">2.7.13.3</ecNumber>
    </recommendedName>
</protein>
<keyword evidence="5" id="KW-0547">Nucleotide-binding</keyword>
<feature type="transmembrane region" description="Helical" evidence="9">
    <location>
        <begin position="97"/>
        <end position="115"/>
    </location>
</feature>